<dbReference type="InterPro" id="IPR037185">
    <property type="entry name" value="EmrE-like"/>
</dbReference>
<evidence type="ECO:0000256" key="1">
    <source>
        <dbReference type="ARBA" id="ARBA00004141"/>
    </source>
</evidence>
<accession>A0A1B1ADN4</accession>
<organism evidence="7 8">
    <name type="scientific">Candidatus Viadribacter manganicus</name>
    <dbReference type="NCBI Taxonomy" id="1759059"/>
    <lineage>
        <taxon>Bacteria</taxon>
        <taxon>Pseudomonadati</taxon>
        <taxon>Pseudomonadota</taxon>
        <taxon>Alphaproteobacteria</taxon>
        <taxon>Hyphomonadales</taxon>
        <taxon>Hyphomonadaceae</taxon>
        <taxon>Candidatus Viadribacter</taxon>
    </lineage>
</organism>
<feature type="transmembrane region" description="Helical" evidence="5">
    <location>
        <begin position="94"/>
        <end position="116"/>
    </location>
</feature>
<dbReference type="InterPro" id="IPR000620">
    <property type="entry name" value="EamA_dom"/>
</dbReference>
<dbReference type="InParanoid" id="A0A1B1ADN4"/>
<keyword evidence="2 5" id="KW-0812">Transmembrane</keyword>
<gene>
    <name evidence="7" type="ORF">ATE48_01365</name>
</gene>
<name>A0A1B1ADN4_9PROT</name>
<feature type="transmembrane region" description="Helical" evidence="5">
    <location>
        <begin position="270"/>
        <end position="288"/>
    </location>
</feature>
<dbReference type="EMBL" id="CP013244">
    <property type="protein sequence ID" value="ANP44662.1"/>
    <property type="molecule type" value="Genomic_DNA"/>
</dbReference>
<dbReference type="Proteomes" id="UP000092498">
    <property type="component" value="Chromosome"/>
</dbReference>
<dbReference type="GO" id="GO:0016020">
    <property type="term" value="C:membrane"/>
    <property type="evidence" value="ECO:0007669"/>
    <property type="project" value="UniProtKB-SubCell"/>
</dbReference>
<feature type="transmembrane region" description="Helical" evidence="5">
    <location>
        <begin position="123"/>
        <end position="140"/>
    </location>
</feature>
<protein>
    <recommendedName>
        <fullName evidence="6">EamA domain-containing protein</fullName>
    </recommendedName>
</protein>
<evidence type="ECO:0000256" key="2">
    <source>
        <dbReference type="ARBA" id="ARBA00022692"/>
    </source>
</evidence>
<dbReference type="AlphaFoldDB" id="A0A1B1ADN4"/>
<sequence length="296" mass="31649">MTTHSRAFAPLDLLQLLSIAVIWGVNNILAKIAVDALPPMLTVALRFLFVLVVLVWFIRQPPAGNLPTFLTMLAFIGPVHFGIQYTGLKLASDIAPMVVAMQLWAPASVVFAALLLKERVSPLRWAGVAVAFLGTASMNFDPAVFAQGGALALVSLASISYGFGTVLVRRLGGMDVWSTQAWIALAIVPSMASASLLFESGQIEAVVHAHWIVWAALIFGGLISSIVANAFLFGLVQKYEVSRTTPYLLMTPVISFTLAALVLHNQITPQILFGAALTIGGVLLVAIAERRFKAVA</sequence>
<dbReference type="RefSeq" id="WP_066767100.1">
    <property type="nucleotide sequence ID" value="NZ_CP013244.1"/>
</dbReference>
<dbReference type="InterPro" id="IPR050638">
    <property type="entry name" value="AA-Vitamin_Transporters"/>
</dbReference>
<feature type="domain" description="EamA" evidence="6">
    <location>
        <begin position="14"/>
        <end position="138"/>
    </location>
</feature>
<dbReference type="KEGG" id="cbot:ATE48_01365"/>
<evidence type="ECO:0000313" key="8">
    <source>
        <dbReference type="Proteomes" id="UP000092498"/>
    </source>
</evidence>
<dbReference type="STRING" id="1759059.ATE48_01365"/>
<dbReference type="OrthoDB" id="7158585at2"/>
<feature type="transmembrane region" description="Helical" evidence="5">
    <location>
        <begin position="69"/>
        <end position="88"/>
    </location>
</feature>
<evidence type="ECO:0000256" key="5">
    <source>
        <dbReference type="SAM" id="Phobius"/>
    </source>
</evidence>
<evidence type="ECO:0000256" key="4">
    <source>
        <dbReference type="ARBA" id="ARBA00023136"/>
    </source>
</evidence>
<dbReference type="FunCoup" id="A0A1B1ADN4">
    <property type="interactions" value="93"/>
</dbReference>
<feature type="transmembrane region" description="Helical" evidence="5">
    <location>
        <begin position="211"/>
        <end position="235"/>
    </location>
</feature>
<dbReference type="PANTHER" id="PTHR32322:SF9">
    <property type="entry name" value="AMINO-ACID METABOLITE EFFLUX PUMP-RELATED"/>
    <property type="match status" value="1"/>
</dbReference>
<reference evidence="7 8" key="1">
    <citation type="submission" date="2015-11" db="EMBL/GenBank/DDBJ databases">
        <title>Whole-Genome Sequence of Candidatus Oderbacter manganicum from the National Park Lower Oder Valley, Germany.</title>
        <authorList>
            <person name="Braun B."/>
            <person name="Liere K."/>
            <person name="Szewzyk U."/>
        </authorList>
    </citation>
    <scope>NUCLEOTIDE SEQUENCE [LARGE SCALE GENOMIC DNA]</scope>
    <source>
        <strain evidence="7 8">OTSz_A_272</strain>
    </source>
</reference>
<dbReference type="SUPFAM" id="SSF103481">
    <property type="entry name" value="Multidrug resistance efflux transporter EmrE"/>
    <property type="match status" value="2"/>
</dbReference>
<proteinExistence type="predicted"/>
<evidence type="ECO:0000256" key="3">
    <source>
        <dbReference type="ARBA" id="ARBA00022989"/>
    </source>
</evidence>
<feature type="transmembrane region" description="Helical" evidence="5">
    <location>
        <begin position="247"/>
        <end position="264"/>
    </location>
</feature>
<evidence type="ECO:0000313" key="7">
    <source>
        <dbReference type="EMBL" id="ANP44662.1"/>
    </source>
</evidence>
<feature type="transmembrane region" description="Helical" evidence="5">
    <location>
        <begin position="37"/>
        <end position="57"/>
    </location>
</feature>
<keyword evidence="4 5" id="KW-0472">Membrane</keyword>
<keyword evidence="8" id="KW-1185">Reference proteome</keyword>
<dbReference type="PANTHER" id="PTHR32322">
    <property type="entry name" value="INNER MEMBRANE TRANSPORTER"/>
    <property type="match status" value="1"/>
</dbReference>
<comment type="subcellular location">
    <subcellularLocation>
        <location evidence="1">Membrane</location>
        <topology evidence="1">Multi-pass membrane protein</topology>
    </subcellularLocation>
</comment>
<feature type="transmembrane region" description="Helical" evidence="5">
    <location>
        <begin position="146"/>
        <end position="168"/>
    </location>
</feature>
<keyword evidence="3 5" id="KW-1133">Transmembrane helix</keyword>
<feature type="transmembrane region" description="Helical" evidence="5">
    <location>
        <begin position="180"/>
        <end position="199"/>
    </location>
</feature>
<feature type="domain" description="EamA" evidence="6">
    <location>
        <begin position="151"/>
        <end position="286"/>
    </location>
</feature>
<evidence type="ECO:0000259" key="6">
    <source>
        <dbReference type="Pfam" id="PF00892"/>
    </source>
</evidence>
<dbReference type="Pfam" id="PF00892">
    <property type="entry name" value="EamA"/>
    <property type="match status" value="2"/>
</dbReference>
<feature type="transmembrane region" description="Helical" evidence="5">
    <location>
        <begin position="7"/>
        <end position="25"/>
    </location>
</feature>